<evidence type="ECO:0000256" key="1">
    <source>
        <dbReference type="ARBA" id="ARBA00004370"/>
    </source>
</evidence>
<sequence>MNSSSTGKTPLNVMLSETLTVLEWTRRSTCPRKIFVIFPCVVCLFVNGLLLWTLLSKAILRETPRYCLLFNLLLSDTLHMSLSQMLYMLATSRTHLYFPVCALLTLITDVSNEVSPLTVVAMSLERYVAVCFPLHHATLLGGRRASVVAVLLWALCLLNLVVRVGLLMQFPFHTLDTLMMNDYCSSLVIRIAPLSTAYDQVYSAFLFVSSAMVILWSYVMVMMAARRCASEKSVKARNTLLLHLFQLVLSLSATIYLPLLVGLARLMALPRLTYVRIQNVLYVLLMTLPRALSVLIYGIKDQTMKSTMLAIIFCKKQ</sequence>
<dbReference type="GO" id="GO:0016020">
    <property type="term" value="C:membrane"/>
    <property type="evidence" value="ECO:0007669"/>
    <property type="project" value="UniProtKB-SubCell"/>
</dbReference>
<dbReference type="Ensembl" id="ENSPMGT00000024940.1">
    <property type="protein sequence ID" value="ENSPMGP00000023409.1"/>
    <property type="gene ID" value="ENSPMGG00000018931.1"/>
</dbReference>
<feature type="transmembrane region" description="Helical" evidence="5">
    <location>
        <begin position="240"/>
        <end position="260"/>
    </location>
</feature>
<feature type="transmembrane region" description="Helical" evidence="5">
    <location>
        <begin position="145"/>
        <end position="170"/>
    </location>
</feature>
<organism evidence="7 8">
    <name type="scientific">Periophthalmus magnuspinnatus</name>
    <dbReference type="NCBI Taxonomy" id="409849"/>
    <lineage>
        <taxon>Eukaryota</taxon>
        <taxon>Metazoa</taxon>
        <taxon>Chordata</taxon>
        <taxon>Craniata</taxon>
        <taxon>Vertebrata</taxon>
        <taxon>Euteleostomi</taxon>
        <taxon>Actinopterygii</taxon>
        <taxon>Neopterygii</taxon>
        <taxon>Teleostei</taxon>
        <taxon>Neoteleostei</taxon>
        <taxon>Acanthomorphata</taxon>
        <taxon>Gobiaria</taxon>
        <taxon>Gobiiformes</taxon>
        <taxon>Gobioidei</taxon>
        <taxon>Gobiidae</taxon>
        <taxon>Oxudercinae</taxon>
        <taxon>Periophthalmus</taxon>
    </lineage>
</organism>
<evidence type="ECO:0000256" key="2">
    <source>
        <dbReference type="ARBA" id="ARBA00022692"/>
    </source>
</evidence>
<dbReference type="AlphaFoldDB" id="A0A3B4B472"/>
<dbReference type="Pfam" id="PF00001">
    <property type="entry name" value="7tm_1"/>
    <property type="match status" value="1"/>
</dbReference>
<protein>
    <recommendedName>
        <fullName evidence="6">G-protein coupled receptors family 1 profile domain-containing protein</fullName>
    </recommendedName>
</protein>
<dbReference type="InterPro" id="IPR000276">
    <property type="entry name" value="GPCR_Rhodpsn"/>
</dbReference>
<reference evidence="7" key="1">
    <citation type="submission" date="2025-08" db="UniProtKB">
        <authorList>
            <consortium name="Ensembl"/>
        </authorList>
    </citation>
    <scope>IDENTIFICATION</scope>
</reference>
<dbReference type="SUPFAM" id="SSF81321">
    <property type="entry name" value="Family A G protein-coupled receptor-like"/>
    <property type="match status" value="1"/>
</dbReference>
<dbReference type="InterPro" id="IPR017452">
    <property type="entry name" value="GPCR_Rhodpsn_7TM"/>
</dbReference>
<name>A0A3B4B472_9GOBI</name>
<evidence type="ECO:0000259" key="6">
    <source>
        <dbReference type="PROSITE" id="PS50262"/>
    </source>
</evidence>
<dbReference type="Gene3D" id="1.20.1070.10">
    <property type="entry name" value="Rhodopsin 7-helix transmembrane proteins"/>
    <property type="match status" value="1"/>
</dbReference>
<dbReference type="GO" id="GO:0004984">
    <property type="term" value="F:olfactory receptor activity"/>
    <property type="evidence" value="ECO:0007669"/>
    <property type="project" value="TreeGrafter"/>
</dbReference>
<keyword evidence="3 5" id="KW-1133">Transmembrane helix</keyword>
<feature type="transmembrane region" description="Helical" evidence="5">
    <location>
        <begin position="34"/>
        <end position="55"/>
    </location>
</feature>
<dbReference type="CDD" id="cd00637">
    <property type="entry name" value="7tm_classA_rhodopsin-like"/>
    <property type="match status" value="1"/>
</dbReference>
<dbReference type="FunFam" id="1.20.1070.10:FF:000096">
    <property type="entry name" value="Odorant receptor 131-2"/>
    <property type="match status" value="1"/>
</dbReference>
<evidence type="ECO:0000256" key="5">
    <source>
        <dbReference type="SAM" id="Phobius"/>
    </source>
</evidence>
<keyword evidence="8" id="KW-1185">Reference proteome</keyword>
<dbReference type="InterPro" id="IPR052921">
    <property type="entry name" value="GPCR1_Superfamily_Member"/>
</dbReference>
<dbReference type="PANTHER" id="PTHR26451">
    <property type="entry name" value="G_PROTEIN_RECEP_F1_2 DOMAIN-CONTAINING PROTEIN"/>
    <property type="match status" value="1"/>
</dbReference>
<dbReference type="PROSITE" id="PS50262">
    <property type="entry name" value="G_PROTEIN_RECEP_F1_2"/>
    <property type="match status" value="1"/>
</dbReference>
<dbReference type="STRING" id="409849.ENSPMGP00000023409"/>
<dbReference type="GO" id="GO:0005549">
    <property type="term" value="F:odorant binding"/>
    <property type="evidence" value="ECO:0007669"/>
    <property type="project" value="TreeGrafter"/>
</dbReference>
<dbReference type="Proteomes" id="UP000261520">
    <property type="component" value="Unplaced"/>
</dbReference>
<proteinExistence type="predicted"/>
<dbReference type="GO" id="GO:0004930">
    <property type="term" value="F:G protein-coupled receptor activity"/>
    <property type="evidence" value="ECO:0007669"/>
    <property type="project" value="InterPro"/>
</dbReference>
<comment type="subcellular location">
    <subcellularLocation>
        <location evidence="1">Membrane</location>
    </subcellularLocation>
</comment>
<evidence type="ECO:0000256" key="4">
    <source>
        <dbReference type="ARBA" id="ARBA00023136"/>
    </source>
</evidence>
<keyword evidence="4 5" id="KW-0472">Membrane</keyword>
<evidence type="ECO:0000313" key="7">
    <source>
        <dbReference type="Ensembl" id="ENSPMGP00000023409.1"/>
    </source>
</evidence>
<keyword evidence="2 5" id="KW-0812">Transmembrane</keyword>
<feature type="domain" description="G-protein coupled receptors family 1 profile" evidence="6">
    <location>
        <begin position="46"/>
        <end position="297"/>
    </location>
</feature>
<evidence type="ECO:0000256" key="3">
    <source>
        <dbReference type="ARBA" id="ARBA00022989"/>
    </source>
</evidence>
<dbReference type="PANTHER" id="PTHR26451:SF866">
    <property type="entry name" value="ODORANT RECEPTOR-RELATED"/>
    <property type="match status" value="1"/>
</dbReference>
<feature type="transmembrane region" description="Helical" evidence="5">
    <location>
        <begin position="201"/>
        <end position="219"/>
    </location>
</feature>
<reference evidence="7" key="2">
    <citation type="submission" date="2025-09" db="UniProtKB">
        <authorList>
            <consortium name="Ensembl"/>
        </authorList>
    </citation>
    <scope>IDENTIFICATION</scope>
</reference>
<feature type="transmembrane region" description="Helical" evidence="5">
    <location>
        <begin position="280"/>
        <end position="299"/>
    </location>
</feature>
<accession>A0A3B4B472</accession>
<evidence type="ECO:0000313" key="8">
    <source>
        <dbReference type="Proteomes" id="UP000261520"/>
    </source>
</evidence>